<dbReference type="HOGENOM" id="CLU_2470011_0_0_1"/>
<dbReference type="EMBL" id="KN832547">
    <property type="protein sequence ID" value="KIN92627.1"/>
    <property type="molecule type" value="Genomic_DNA"/>
</dbReference>
<dbReference type="Proteomes" id="UP000054217">
    <property type="component" value="Unassembled WGS sequence"/>
</dbReference>
<dbReference type="OrthoDB" id="74183at2759"/>
<proteinExistence type="predicted"/>
<evidence type="ECO:0000313" key="1">
    <source>
        <dbReference type="EMBL" id="KIN92627.1"/>
    </source>
</evidence>
<dbReference type="InParanoid" id="A0A0C3I5Z1"/>
<dbReference type="STRING" id="870435.A0A0C3I5Z1"/>
<sequence length="88" mass="10100">MRYKGDYSPSYLADPEDYTWHPLESCIPLLNRYHYATFTHPEHSLESPAAFEVSESEENTQEMMEGVKATYSVGRKVVSLIPVTVRCL</sequence>
<protein>
    <submittedName>
        <fullName evidence="1">Uncharacterized protein</fullName>
    </submittedName>
</protein>
<dbReference type="AlphaFoldDB" id="A0A0C3I5Z1"/>
<evidence type="ECO:0000313" key="2">
    <source>
        <dbReference type="Proteomes" id="UP000054217"/>
    </source>
</evidence>
<reference evidence="2" key="2">
    <citation type="submission" date="2015-01" db="EMBL/GenBank/DDBJ databases">
        <title>Evolutionary Origins and Diversification of the Mycorrhizal Mutualists.</title>
        <authorList>
            <consortium name="DOE Joint Genome Institute"/>
            <consortium name="Mycorrhizal Genomics Consortium"/>
            <person name="Kohler A."/>
            <person name="Kuo A."/>
            <person name="Nagy L.G."/>
            <person name="Floudas D."/>
            <person name="Copeland A."/>
            <person name="Barry K.W."/>
            <person name="Cichocki N."/>
            <person name="Veneault-Fourrey C."/>
            <person name="LaButti K."/>
            <person name="Lindquist E.A."/>
            <person name="Lipzen A."/>
            <person name="Lundell T."/>
            <person name="Morin E."/>
            <person name="Murat C."/>
            <person name="Riley R."/>
            <person name="Ohm R."/>
            <person name="Sun H."/>
            <person name="Tunlid A."/>
            <person name="Henrissat B."/>
            <person name="Grigoriev I.V."/>
            <person name="Hibbett D.S."/>
            <person name="Martin F."/>
        </authorList>
    </citation>
    <scope>NUCLEOTIDE SEQUENCE [LARGE SCALE GENOMIC DNA]</scope>
    <source>
        <strain evidence="2">Marx 270</strain>
    </source>
</reference>
<organism evidence="1 2">
    <name type="scientific">Pisolithus tinctorius Marx 270</name>
    <dbReference type="NCBI Taxonomy" id="870435"/>
    <lineage>
        <taxon>Eukaryota</taxon>
        <taxon>Fungi</taxon>
        <taxon>Dikarya</taxon>
        <taxon>Basidiomycota</taxon>
        <taxon>Agaricomycotina</taxon>
        <taxon>Agaricomycetes</taxon>
        <taxon>Agaricomycetidae</taxon>
        <taxon>Boletales</taxon>
        <taxon>Sclerodermatineae</taxon>
        <taxon>Pisolithaceae</taxon>
        <taxon>Pisolithus</taxon>
    </lineage>
</organism>
<reference evidence="1 2" key="1">
    <citation type="submission" date="2014-04" db="EMBL/GenBank/DDBJ databases">
        <authorList>
            <consortium name="DOE Joint Genome Institute"/>
            <person name="Kuo A."/>
            <person name="Kohler A."/>
            <person name="Costa M.D."/>
            <person name="Nagy L.G."/>
            <person name="Floudas D."/>
            <person name="Copeland A."/>
            <person name="Barry K.W."/>
            <person name="Cichocki N."/>
            <person name="Veneault-Fourrey C."/>
            <person name="LaButti K."/>
            <person name="Lindquist E.A."/>
            <person name="Lipzen A."/>
            <person name="Lundell T."/>
            <person name="Morin E."/>
            <person name="Murat C."/>
            <person name="Sun H."/>
            <person name="Tunlid A."/>
            <person name="Henrissat B."/>
            <person name="Grigoriev I.V."/>
            <person name="Hibbett D.S."/>
            <person name="Martin F."/>
            <person name="Nordberg H.P."/>
            <person name="Cantor M.N."/>
            <person name="Hua S.X."/>
        </authorList>
    </citation>
    <scope>NUCLEOTIDE SEQUENCE [LARGE SCALE GENOMIC DNA]</scope>
    <source>
        <strain evidence="1 2">Marx 270</strain>
    </source>
</reference>
<keyword evidence="2" id="KW-1185">Reference proteome</keyword>
<gene>
    <name evidence="1" type="ORF">M404DRAFT_36900</name>
</gene>
<accession>A0A0C3I5Z1</accession>
<name>A0A0C3I5Z1_PISTI</name>